<evidence type="ECO:0000313" key="3">
    <source>
        <dbReference type="Proteomes" id="UP001189429"/>
    </source>
</evidence>
<reference evidence="2" key="1">
    <citation type="submission" date="2023-10" db="EMBL/GenBank/DDBJ databases">
        <authorList>
            <person name="Chen Y."/>
            <person name="Shah S."/>
            <person name="Dougan E. K."/>
            <person name="Thang M."/>
            <person name="Chan C."/>
        </authorList>
    </citation>
    <scope>NUCLEOTIDE SEQUENCE [LARGE SCALE GENOMIC DNA]</scope>
</reference>
<accession>A0ABN9YC19</accession>
<dbReference type="EMBL" id="CAUYUJ010022303">
    <property type="protein sequence ID" value="CAK0909997.1"/>
    <property type="molecule type" value="Genomic_DNA"/>
</dbReference>
<evidence type="ECO:0000313" key="2">
    <source>
        <dbReference type="EMBL" id="CAK0909997.1"/>
    </source>
</evidence>
<feature type="non-terminal residue" evidence="2">
    <location>
        <position position="130"/>
    </location>
</feature>
<name>A0ABN9YC19_9DINO</name>
<keyword evidence="3" id="KW-1185">Reference proteome</keyword>
<sequence length="130" mass="13761">KRGGGALALPPPGAPPPRAQPSRPRAAHWASMREACAADALTKVREAVAELQEADFGGLQGLQRARANLADALEEAKEAGVTTEELLEAARVASLTLRRSRFWPAACRRRPVGTSRALARQRDAISACAA</sequence>
<evidence type="ECO:0000256" key="1">
    <source>
        <dbReference type="SAM" id="MobiDB-lite"/>
    </source>
</evidence>
<feature type="non-terminal residue" evidence="2">
    <location>
        <position position="1"/>
    </location>
</feature>
<organism evidence="2 3">
    <name type="scientific">Prorocentrum cordatum</name>
    <dbReference type="NCBI Taxonomy" id="2364126"/>
    <lineage>
        <taxon>Eukaryota</taxon>
        <taxon>Sar</taxon>
        <taxon>Alveolata</taxon>
        <taxon>Dinophyceae</taxon>
        <taxon>Prorocentrales</taxon>
        <taxon>Prorocentraceae</taxon>
        <taxon>Prorocentrum</taxon>
    </lineage>
</organism>
<dbReference type="Proteomes" id="UP001189429">
    <property type="component" value="Unassembled WGS sequence"/>
</dbReference>
<feature type="compositionally biased region" description="Pro residues" evidence="1">
    <location>
        <begin position="9"/>
        <end position="19"/>
    </location>
</feature>
<proteinExistence type="predicted"/>
<feature type="region of interest" description="Disordered" evidence="1">
    <location>
        <begin position="1"/>
        <end position="26"/>
    </location>
</feature>
<comment type="caution">
    <text evidence="2">The sequence shown here is derived from an EMBL/GenBank/DDBJ whole genome shotgun (WGS) entry which is preliminary data.</text>
</comment>
<protein>
    <submittedName>
        <fullName evidence="2">Uncharacterized protein</fullName>
    </submittedName>
</protein>
<gene>
    <name evidence="2" type="ORF">PCOR1329_LOCUS84272</name>
</gene>